<reference evidence="4" key="1">
    <citation type="submission" date="2025-08" db="UniProtKB">
        <authorList>
            <consortium name="RefSeq"/>
        </authorList>
    </citation>
    <scope>IDENTIFICATION</scope>
    <source>
        <tissue evidence="4">Testes</tissue>
    </source>
</reference>
<evidence type="ECO:0000256" key="2">
    <source>
        <dbReference type="ARBA" id="ARBA00013846"/>
    </source>
</evidence>
<dbReference type="Proteomes" id="UP000694865">
    <property type="component" value="Unplaced"/>
</dbReference>
<keyword evidence="3" id="KW-1185">Reference proteome</keyword>
<dbReference type="RefSeq" id="XP_002741833.1">
    <property type="nucleotide sequence ID" value="XM_002741787.2"/>
</dbReference>
<dbReference type="Pfam" id="PF13233">
    <property type="entry name" value="Complex1_LYR_2"/>
    <property type="match status" value="1"/>
</dbReference>
<evidence type="ECO:0000256" key="1">
    <source>
        <dbReference type="ARBA" id="ARBA00009058"/>
    </source>
</evidence>
<gene>
    <name evidence="4" type="primary">LOC100371344</name>
</gene>
<organism evidence="3 4">
    <name type="scientific">Saccoglossus kowalevskii</name>
    <name type="common">Acorn worm</name>
    <dbReference type="NCBI Taxonomy" id="10224"/>
    <lineage>
        <taxon>Eukaryota</taxon>
        <taxon>Metazoa</taxon>
        <taxon>Hemichordata</taxon>
        <taxon>Enteropneusta</taxon>
        <taxon>Harrimaniidae</taxon>
        <taxon>Saccoglossus</taxon>
    </lineage>
</organism>
<dbReference type="PANTHER" id="PTHR31716:SF1">
    <property type="entry name" value="PROTEIN FMC1 HOMOLOG"/>
    <property type="match status" value="1"/>
</dbReference>
<dbReference type="GeneID" id="100371344"/>
<evidence type="ECO:0000313" key="3">
    <source>
        <dbReference type="Proteomes" id="UP000694865"/>
    </source>
</evidence>
<protein>
    <recommendedName>
        <fullName evidence="2">Protein FMC1 homolog</fullName>
    </recommendedName>
</protein>
<dbReference type="InterPro" id="IPR037667">
    <property type="entry name" value="FMC1_homologue"/>
</dbReference>
<dbReference type="PANTHER" id="PTHR31716">
    <property type="entry name" value="PROTEIN FMC1 HOMOLOG"/>
    <property type="match status" value="1"/>
</dbReference>
<dbReference type="CDD" id="cd20271">
    <property type="entry name" value="Complex1_LYR_FMC1"/>
    <property type="match status" value="1"/>
</dbReference>
<sequence length="140" mass="16145">MSIVTGQSLLDRVLKKLLRLHVFGKQIIHYCHGDATNGSTLTLLRHLVRELRHCHNKKPVQKSLAYNYIINEYRRHNVTSERTCKGENELKHKANTYLSLLHNARRYQELHAEYKGSELSVQSAADLMGFKLPSQPDNPV</sequence>
<name>A0ABM0H131_SACKO</name>
<accession>A0ABM0H131</accession>
<proteinExistence type="inferred from homology"/>
<comment type="similarity">
    <text evidence="1">Belongs to the FMC1 family.</text>
</comment>
<evidence type="ECO:0000313" key="4">
    <source>
        <dbReference type="RefSeq" id="XP_002741833.1"/>
    </source>
</evidence>